<evidence type="ECO:0000313" key="1">
    <source>
        <dbReference type="EMBL" id="CAG8510787.1"/>
    </source>
</evidence>
<protein>
    <submittedName>
        <fullName evidence="1">4113_t:CDS:1</fullName>
    </submittedName>
</protein>
<dbReference type="Proteomes" id="UP000789366">
    <property type="component" value="Unassembled WGS sequence"/>
</dbReference>
<organism evidence="1 2">
    <name type="scientific">Cetraspora pellucida</name>
    <dbReference type="NCBI Taxonomy" id="1433469"/>
    <lineage>
        <taxon>Eukaryota</taxon>
        <taxon>Fungi</taxon>
        <taxon>Fungi incertae sedis</taxon>
        <taxon>Mucoromycota</taxon>
        <taxon>Glomeromycotina</taxon>
        <taxon>Glomeromycetes</taxon>
        <taxon>Diversisporales</taxon>
        <taxon>Gigasporaceae</taxon>
        <taxon>Cetraspora</taxon>
    </lineage>
</organism>
<keyword evidence="2" id="KW-1185">Reference proteome</keyword>
<gene>
    <name evidence="1" type="ORF">SPELUC_LOCUS3467</name>
</gene>
<accession>A0ACA9L836</accession>
<dbReference type="EMBL" id="CAJVPW010002651">
    <property type="protein sequence ID" value="CAG8510787.1"/>
    <property type="molecule type" value="Genomic_DNA"/>
</dbReference>
<sequence>MKDNQSNHDTVKPRNFDSSEDVISDHIQELFTRIFVNDS</sequence>
<evidence type="ECO:0000313" key="2">
    <source>
        <dbReference type="Proteomes" id="UP000789366"/>
    </source>
</evidence>
<comment type="caution">
    <text evidence="1">The sequence shown here is derived from an EMBL/GenBank/DDBJ whole genome shotgun (WGS) entry which is preliminary data.</text>
</comment>
<name>A0ACA9L836_9GLOM</name>
<reference evidence="1" key="1">
    <citation type="submission" date="2021-06" db="EMBL/GenBank/DDBJ databases">
        <authorList>
            <person name="Kallberg Y."/>
            <person name="Tangrot J."/>
            <person name="Rosling A."/>
        </authorList>
    </citation>
    <scope>NUCLEOTIDE SEQUENCE</scope>
    <source>
        <strain evidence="1">28 12/20/2015</strain>
    </source>
</reference>
<proteinExistence type="predicted"/>